<dbReference type="EMBL" id="BDFE01000020">
    <property type="protein sequence ID" value="GAU09801.1"/>
    <property type="molecule type" value="Genomic_DNA"/>
</dbReference>
<dbReference type="SUPFAM" id="SSF53335">
    <property type="entry name" value="S-adenosyl-L-methionine-dependent methyltransferases"/>
    <property type="match status" value="1"/>
</dbReference>
<evidence type="ECO:0000256" key="4">
    <source>
        <dbReference type="ARBA" id="ARBA00022679"/>
    </source>
</evidence>
<dbReference type="Proteomes" id="UP000095200">
    <property type="component" value="Unassembled WGS sequence"/>
</dbReference>
<dbReference type="OrthoDB" id="9786165at2"/>
<dbReference type="GO" id="GO:0032259">
    <property type="term" value="P:methylation"/>
    <property type="evidence" value="ECO:0007669"/>
    <property type="project" value="UniProtKB-KW"/>
</dbReference>
<dbReference type="Pfam" id="PF01739">
    <property type="entry name" value="CheR"/>
    <property type="match status" value="1"/>
</dbReference>
<keyword evidence="4" id="KW-0808">Transferase</keyword>
<dbReference type="SMART" id="SM00138">
    <property type="entry name" value="MeTrc"/>
    <property type="match status" value="1"/>
</dbReference>
<dbReference type="InterPro" id="IPR026024">
    <property type="entry name" value="Chemotaxis_MeTrfase_CheR"/>
</dbReference>
<feature type="domain" description="CheR-type methyltransferase" evidence="6">
    <location>
        <begin position="10"/>
        <end position="293"/>
    </location>
</feature>
<dbReference type="InterPro" id="IPR022642">
    <property type="entry name" value="CheR_C"/>
</dbReference>
<dbReference type="Gene3D" id="1.10.155.10">
    <property type="entry name" value="Chemotaxis receptor methyltransferase CheR, N-terminal domain"/>
    <property type="match status" value="1"/>
</dbReference>
<keyword evidence="5" id="KW-0949">S-adenosyl-L-methionine</keyword>
<dbReference type="InterPro" id="IPR050903">
    <property type="entry name" value="Bact_Chemotaxis_MeTrfase"/>
</dbReference>
<dbReference type="RefSeq" id="WP_069860033.1">
    <property type="nucleotide sequence ID" value="NZ_BDFE01000020.1"/>
</dbReference>
<dbReference type="InterPro" id="IPR022641">
    <property type="entry name" value="CheR_N"/>
</dbReference>
<dbReference type="InterPro" id="IPR036804">
    <property type="entry name" value="CheR_N_sf"/>
</dbReference>
<dbReference type="PIRSF" id="PIRSF000410">
    <property type="entry name" value="CheR"/>
    <property type="match status" value="1"/>
</dbReference>
<dbReference type="STRING" id="1592317.DPF_2535"/>
<evidence type="ECO:0000256" key="2">
    <source>
        <dbReference type="ARBA" id="ARBA00012534"/>
    </source>
</evidence>
<evidence type="ECO:0000256" key="3">
    <source>
        <dbReference type="ARBA" id="ARBA00022603"/>
    </source>
</evidence>
<comment type="catalytic activity">
    <reaction evidence="1">
        <text>L-glutamyl-[protein] + S-adenosyl-L-methionine = [protein]-L-glutamate 5-O-methyl ester + S-adenosyl-L-homocysteine</text>
        <dbReference type="Rhea" id="RHEA:24452"/>
        <dbReference type="Rhea" id="RHEA-COMP:10208"/>
        <dbReference type="Rhea" id="RHEA-COMP:10311"/>
        <dbReference type="ChEBI" id="CHEBI:29973"/>
        <dbReference type="ChEBI" id="CHEBI:57856"/>
        <dbReference type="ChEBI" id="CHEBI:59789"/>
        <dbReference type="ChEBI" id="CHEBI:82795"/>
        <dbReference type="EC" id="2.1.1.80"/>
    </reaction>
</comment>
<protein>
    <recommendedName>
        <fullName evidence="2">protein-glutamate O-methyltransferase</fullName>
        <ecNumber evidence="2">2.1.1.80</ecNumber>
    </recommendedName>
</protein>
<gene>
    <name evidence="7" type="ORF">DPF_2535</name>
</gene>
<dbReference type="InterPro" id="IPR029063">
    <property type="entry name" value="SAM-dependent_MTases_sf"/>
</dbReference>
<organism evidence="7 8">
    <name type="scientific">Desulfoplanes formicivorans</name>
    <dbReference type="NCBI Taxonomy" id="1592317"/>
    <lineage>
        <taxon>Bacteria</taxon>
        <taxon>Pseudomonadati</taxon>
        <taxon>Thermodesulfobacteriota</taxon>
        <taxon>Desulfovibrionia</taxon>
        <taxon>Desulfovibrionales</taxon>
        <taxon>Desulfoplanaceae</taxon>
        <taxon>Desulfoplanes</taxon>
    </lineage>
</organism>
<evidence type="ECO:0000259" key="6">
    <source>
        <dbReference type="PROSITE" id="PS50123"/>
    </source>
</evidence>
<dbReference type="PANTHER" id="PTHR24422">
    <property type="entry name" value="CHEMOTAXIS PROTEIN METHYLTRANSFERASE"/>
    <property type="match status" value="1"/>
</dbReference>
<dbReference type="PROSITE" id="PS50123">
    <property type="entry name" value="CHER"/>
    <property type="match status" value="1"/>
</dbReference>
<sequence>MTSFFDGTSVLEKSPTIKDDEFFKLRGFIYDKCGIYIADNRKYLLENRLLNRLKVLGLNHFGEYYEYLKYDPGARQELKALYIVITTNETSFYRNPAQLKILEDGLLQSLLDSQKQRGSRELHIWSAGCSTGEEPYTLAMIAHEVLGPQLGGWNIRISASDLSEGVLVSARKGEYAPYSLRTTPSHIKAKYFDQVKGGRYRVKDIVKQMVTFHPINLKDWAQIRSVRRSHLIFCRNVLIYFDEPMKKQVISCFYGNLYQGGYLFIGHSESLHNISRAFTPQHYPGTIVYKKGT</sequence>
<evidence type="ECO:0000313" key="7">
    <source>
        <dbReference type="EMBL" id="GAU09801.1"/>
    </source>
</evidence>
<comment type="caution">
    <text evidence="7">The sequence shown here is derived from an EMBL/GenBank/DDBJ whole genome shotgun (WGS) entry which is preliminary data.</text>
</comment>
<dbReference type="InterPro" id="IPR000780">
    <property type="entry name" value="CheR_MeTrfase"/>
</dbReference>
<evidence type="ECO:0000313" key="8">
    <source>
        <dbReference type="Proteomes" id="UP000095200"/>
    </source>
</evidence>
<dbReference type="EC" id="2.1.1.80" evidence="2"/>
<dbReference type="PRINTS" id="PR00996">
    <property type="entry name" value="CHERMTFRASE"/>
</dbReference>
<dbReference type="GO" id="GO:0008983">
    <property type="term" value="F:protein-glutamate O-methyltransferase activity"/>
    <property type="evidence" value="ECO:0007669"/>
    <property type="project" value="UniProtKB-EC"/>
</dbReference>
<dbReference type="SUPFAM" id="SSF47757">
    <property type="entry name" value="Chemotaxis receptor methyltransferase CheR, N-terminal domain"/>
    <property type="match status" value="1"/>
</dbReference>
<name>A0A194AL87_9BACT</name>
<evidence type="ECO:0000256" key="1">
    <source>
        <dbReference type="ARBA" id="ARBA00001541"/>
    </source>
</evidence>
<dbReference type="PANTHER" id="PTHR24422:SF10">
    <property type="entry name" value="CHEMOTAXIS PROTEIN METHYLTRANSFERASE 2"/>
    <property type="match status" value="1"/>
</dbReference>
<keyword evidence="8" id="KW-1185">Reference proteome</keyword>
<keyword evidence="3" id="KW-0489">Methyltransferase</keyword>
<dbReference type="AlphaFoldDB" id="A0A194AL87"/>
<reference evidence="8" key="1">
    <citation type="submission" date="2016-06" db="EMBL/GenBank/DDBJ databases">
        <title>Draft genome sequence of Desulfoplanes formicivorans strain Pf12B.</title>
        <authorList>
            <person name="Watanabe M."/>
            <person name="Kojima H."/>
            <person name="Fukui M."/>
        </authorList>
    </citation>
    <scope>NUCLEOTIDE SEQUENCE [LARGE SCALE GENOMIC DNA]</scope>
    <source>
        <strain evidence="8">Pf12B</strain>
    </source>
</reference>
<evidence type="ECO:0000256" key="5">
    <source>
        <dbReference type="ARBA" id="ARBA00022691"/>
    </source>
</evidence>
<dbReference type="Pfam" id="PF03705">
    <property type="entry name" value="CheR_N"/>
    <property type="match status" value="1"/>
</dbReference>
<proteinExistence type="predicted"/>
<accession>A0A194AL87</accession>
<dbReference type="Gene3D" id="3.40.50.150">
    <property type="entry name" value="Vaccinia Virus protein VP39"/>
    <property type="match status" value="1"/>
</dbReference>